<keyword evidence="3" id="KW-0540">Nuclease</keyword>
<evidence type="ECO:0000313" key="4">
    <source>
        <dbReference type="Proteomes" id="UP000595197"/>
    </source>
</evidence>
<reference evidence="3" key="1">
    <citation type="submission" date="2021-02" db="EMBL/GenBank/DDBJ databases">
        <title>Skermanella TT6 skin isolate.</title>
        <authorList>
            <person name="Lee K."/>
            <person name="Ganzorig M."/>
        </authorList>
    </citation>
    <scope>NUCLEOTIDE SEQUENCE</scope>
    <source>
        <strain evidence="3">TT6</strain>
    </source>
</reference>
<dbReference type="Proteomes" id="UP000595197">
    <property type="component" value="Plasmid pTT6-4"/>
</dbReference>
<name>A0ABX7BLC4_9PROT</name>
<keyword evidence="4" id="KW-1185">Reference proteome</keyword>
<feature type="domain" description="HNH nuclease" evidence="2">
    <location>
        <begin position="118"/>
        <end position="159"/>
    </location>
</feature>
<sequence length="225" mass="24268">MATDDQLIAAGIIAAHCPFGLHRHVDRPRPVHGRSPAGLAGRGQGPAPRLPPSRSNRPCCRGVMGMVSNNHPLLNLGGKAQLGNYAALPGTGPSGSTCRHCQHVVTAGKASTCGSRSAHRWAWMLHNCCDPDQLFMLHQCDNRRCGNPRHLRTGTQRANLLDAWSKNRPIVAAPGEDHPNAKLTVEAVREIRGTASCTAQLAEKFGVTMGPIQNARRGDTWRHVE</sequence>
<dbReference type="EMBL" id="CP067424">
    <property type="protein sequence ID" value="QQP93994.1"/>
    <property type="molecule type" value="Genomic_DNA"/>
</dbReference>
<keyword evidence="3" id="KW-0614">Plasmid</keyword>
<dbReference type="InterPro" id="IPR044930">
    <property type="entry name" value="Homing_endonuclease_His-Me"/>
</dbReference>
<geneLocation type="plasmid" evidence="3 4">
    <name>pTT6-4</name>
</geneLocation>
<feature type="region of interest" description="Disordered" evidence="1">
    <location>
        <begin position="26"/>
        <end position="55"/>
    </location>
</feature>
<dbReference type="SUPFAM" id="SSF54060">
    <property type="entry name" value="His-Me finger endonucleases"/>
    <property type="match status" value="1"/>
</dbReference>
<evidence type="ECO:0000256" key="1">
    <source>
        <dbReference type="SAM" id="MobiDB-lite"/>
    </source>
</evidence>
<protein>
    <submittedName>
        <fullName evidence="3">HNH endonuclease</fullName>
    </submittedName>
</protein>
<dbReference type="Gene3D" id="3.90.75.10">
    <property type="entry name" value="Homing Intron 3 (I-ppo) Encoded Endonuclease, Chain A"/>
    <property type="match status" value="1"/>
</dbReference>
<keyword evidence="3" id="KW-0255">Endonuclease</keyword>
<evidence type="ECO:0000259" key="2">
    <source>
        <dbReference type="Pfam" id="PF13392"/>
    </source>
</evidence>
<keyword evidence="3" id="KW-0378">Hydrolase</keyword>
<proteinExistence type="predicted"/>
<evidence type="ECO:0000313" key="3">
    <source>
        <dbReference type="EMBL" id="QQP93994.1"/>
    </source>
</evidence>
<dbReference type="InterPro" id="IPR003615">
    <property type="entry name" value="HNH_nuc"/>
</dbReference>
<organism evidence="3 4">
    <name type="scientific">Skermanella cutis</name>
    <dbReference type="NCBI Taxonomy" id="2775420"/>
    <lineage>
        <taxon>Bacteria</taxon>
        <taxon>Pseudomonadati</taxon>
        <taxon>Pseudomonadota</taxon>
        <taxon>Alphaproteobacteria</taxon>
        <taxon>Rhodospirillales</taxon>
        <taxon>Azospirillaceae</taxon>
        <taxon>Skermanella</taxon>
    </lineage>
</organism>
<accession>A0ABX7BLC4</accession>
<dbReference type="GO" id="GO:0004519">
    <property type="term" value="F:endonuclease activity"/>
    <property type="evidence" value="ECO:0007669"/>
    <property type="project" value="UniProtKB-KW"/>
</dbReference>
<dbReference type="InterPro" id="IPR044925">
    <property type="entry name" value="His-Me_finger_sf"/>
</dbReference>
<gene>
    <name evidence="3" type="ORF">IGS68_35035</name>
</gene>
<dbReference type="Pfam" id="PF13392">
    <property type="entry name" value="HNH_3"/>
    <property type="match status" value="1"/>
</dbReference>